<feature type="compositionally biased region" description="Polar residues" evidence="1">
    <location>
        <begin position="74"/>
        <end position="88"/>
    </location>
</feature>
<dbReference type="EnsemblPlants" id="MELO3C034525.2.1">
    <property type="protein sequence ID" value="MELO3C034525.2.1"/>
    <property type="gene ID" value="MELO3C034525.2"/>
</dbReference>
<protein>
    <submittedName>
        <fullName evidence="2">Uncharacterized protein</fullName>
    </submittedName>
</protein>
<name>A0A9I9EJA8_CUCME</name>
<dbReference type="AlphaFoldDB" id="A0A9I9EJA8"/>
<feature type="region of interest" description="Disordered" evidence="1">
    <location>
        <begin position="1"/>
        <end position="109"/>
    </location>
</feature>
<proteinExistence type="predicted"/>
<feature type="compositionally biased region" description="Basic and acidic residues" evidence="1">
    <location>
        <begin position="27"/>
        <end position="40"/>
    </location>
</feature>
<accession>A0A9I9EJA8</accession>
<feature type="compositionally biased region" description="Basic and acidic residues" evidence="1">
    <location>
        <begin position="95"/>
        <end position="109"/>
    </location>
</feature>
<organism evidence="2">
    <name type="scientific">Cucumis melo</name>
    <name type="common">Muskmelon</name>
    <dbReference type="NCBI Taxonomy" id="3656"/>
    <lineage>
        <taxon>Eukaryota</taxon>
        <taxon>Viridiplantae</taxon>
        <taxon>Streptophyta</taxon>
        <taxon>Embryophyta</taxon>
        <taxon>Tracheophyta</taxon>
        <taxon>Spermatophyta</taxon>
        <taxon>Magnoliopsida</taxon>
        <taxon>eudicotyledons</taxon>
        <taxon>Gunneridae</taxon>
        <taxon>Pentapetalae</taxon>
        <taxon>rosids</taxon>
        <taxon>fabids</taxon>
        <taxon>Cucurbitales</taxon>
        <taxon>Cucurbitaceae</taxon>
        <taxon>Benincaseae</taxon>
        <taxon>Cucumis</taxon>
    </lineage>
</organism>
<feature type="compositionally biased region" description="Basic and acidic residues" evidence="1">
    <location>
        <begin position="54"/>
        <end position="73"/>
    </location>
</feature>
<evidence type="ECO:0000313" key="2">
    <source>
        <dbReference type="EnsemblPlants" id="MELO3C034525.2.1"/>
    </source>
</evidence>
<feature type="compositionally biased region" description="Polar residues" evidence="1">
    <location>
        <begin position="1"/>
        <end position="14"/>
    </location>
</feature>
<sequence length="172" mass="19663">MENPTEPYTNNTMSENDRSDVAVLENMEEKNHSDETELLQKRKRGPQMKAPSSNKREKGSEKMRVSQETREFQRSSQSLFIKNLSSNDLEGEPPSLDHGEPPILQRYEEQPKIREIVKCSRKPETEGREGTVEAGFGNIAVGWEGKRRDDGLNHEDYLDDWKSGGVPFLQAL</sequence>
<reference evidence="2" key="1">
    <citation type="submission" date="2023-03" db="UniProtKB">
        <authorList>
            <consortium name="EnsemblPlants"/>
        </authorList>
    </citation>
    <scope>IDENTIFICATION</scope>
</reference>
<dbReference type="Gramene" id="MELO3C034525.2.1">
    <property type="protein sequence ID" value="MELO3C034525.2.1"/>
    <property type="gene ID" value="MELO3C034525.2"/>
</dbReference>
<evidence type="ECO:0000256" key="1">
    <source>
        <dbReference type="SAM" id="MobiDB-lite"/>
    </source>
</evidence>